<gene>
    <name evidence="1" type="ORF">MIMGU_mgv1a017563mg</name>
</gene>
<dbReference type="Proteomes" id="UP000030748">
    <property type="component" value="Unassembled WGS sequence"/>
</dbReference>
<evidence type="ECO:0000313" key="1">
    <source>
        <dbReference type="EMBL" id="EYU42339.1"/>
    </source>
</evidence>
<dbReference type="EMBL" id="KI630297">
    <property type="protein sequence ID" value="EYU42339.1"/>
    <property type="molecule type" value="Genomic_DNA"/>
</dbReference>
<keyword evidence="2" id="KW-1185">Reference proteome</keyword>
<evidence type="ECO:0000313" key="2">
    <source>
        <dbReference type="Proteomes" id="UP000030748"/>
    </source>
</evidence>
<sequence>MVHLGVLGDAHKVKPKKPIACTLHLFIHKTNKQALIKKSDEITFLADKLNKERQTMETFREVIKIQ</sequence>
<dbReference type="AlphaFoldDB" id="A0A022RQL2"/>
<name>A0A022RQL2_ERYGU</name>
<protein>
    <submittedName>
        <fullName evidence="1">Uncharacterized protein</fullName>
    </submittedName>
</protein>
<organism evidence="1 2">
    <name type="scientific">Erythranthe guttata</name>
    <name type="common">Yellow monkey flower</name>
    <name type="synonym">Mimulus guttatus</name>
    <dbReference type="NCBI Taxonomy" id="4155"/>
    <lineage>
        <taxon>Eukaryota</taxon>
        <taxon>Viridiplantae</taxon>
        <taxon>Streptophyta</taxon>
        <taxon>Embryophyta</taxon>
        <taxon>Tracheophyta</taxon>
        <taxon>Spermatophyta</taxon>
        <taxon>Magnoliopsida</taxon>
        <taxon>eudicotyledons</taxon>
        <taxon>Gunneridae</taxon>
        <taxon>Pentapetalae</taxon>
        <taxon>asterids</taxon>
        <taxon>lamiids</taxon>
        <taxon>Lamiales</taxon>
        <taxon>Phrymaceae</taxon>
        <taxon>Erythranthe</taxon>
    </lineage>
</organism>
<proteinExistence type="predicted"/>
<accession>A0A022RQL2</accession>
<reference evidence="1 2" key="1">
    <citation type="journal article" date="2013" name="Proc. Natl. Acad. Sci. U.S.A.">
        <title>Fine-scale variation in meiotic recombination in Mimulus inferred from population shotgun sequencing.</title>
        <authorList>
            <person name="Hellsten U."/>
            <person name="Wright K.M."/>
            <person name="Jenkins J."/>
            <person name="Shu S."/>
            <person name="Yuan Y."/>
            <person name="Wessler S.R."/>
            <person name="Schmutz J."/>
            <person name="Willis J.H."/>
            <person name="Rokhsar D.S."/>
        </authorList>
    </citation>
    <scope>NUCLEOTIDE SEQUENCE [LARGE SCALE GENOMIC DNA]</scope>
    <source>
        <strain evidence="2">cv. DUN x IM62</strain>
    </source>
</reference>